<keyword evidence="1" id="KW-0812">Transmembrane</keyword>
<feature type="transmembrane region" description="Helical" evidence="1">
    <location>
        <begin position="106"/>
        <end position="126"/>
    </location>
</feature>
<feature type="transmembrane region" description="Helical" evidence="1">
    <location>
        <begin position="12"/>
        <end position="30"/>
    </location>
</feature>
<sequence>MVDGETSGRWRRGLRNIFGAALFLLAAVAMSVGVQWYLSLIALCAALMFILGRRRIFRPGVTRAGDEIICRYIPWYEGNAYVLNVLVPLIAVASIGAGCAPGNPTWLRFTGILLLVLMPLFVSSAVRMWRRCLLCVSPSVLTVRLTAPKEGLTEIRRECVVSIEPKIVPNGVSGQSLQVEIAYQAADLGNDATKTLLLGLQFTVQPVNLLNALVAWKDDAYDNPSELLGRVERILRGHSTVDV</sequence>
<dbReference type="Proteomes" id="UP000465301">
    <property type="component" value="Unassembled WGS sequence"/>
</dbReference>
<keyword evidence="3" id="KW-1185">Reference proteome</keyword>
<gene>
    <name evidence="2" type="ORF">MTIM_39810</name>
</gene>
<evidence type="ECO:0000313" key="3">
    <source>
        <dbReference type="Proteomes" id="UP000465301"/>
    </source>
</evidence>
<feature type="transmembrane region" description="Helical" evidence="1">
    <location>
        <begin position="36"/>
        <end position="53"/>
    </location>
</feature>
<protein>
    <submittedName>
        <fullName evidence="2">Uncharacterized protein</fullName>
    </submittedName>
</protein>
<keyword evidence="1" id="KW-0472">Membrane</keyword>
<name>A0A7I9ZB82_9MYCO</name>
<comment type="caution">
    <text evidence="2">The sequence shown here is derived from an EMBL/GenBank/DDBJ whole genome shotgun (WGS) entry which is preliminary data.</text>
</comment>
<dbReference type="RefSeq" id="WP_163713080.1">
    <property type="nucleotide sequence ID" value="NZ_BLLA01000001.1"/>
</dbReference>
<feature type="transmembrane region" description="Helical" evidence="1">
    <location>
        <begin position="81"/>
        <end position="100"/>
    </location>
</feature>
<organism evidence="2 3">
    <name type="scientific">Mycobacterium timonense</name>
    <dbReference type="NCBI Taxonomy" id="701043"/>
    <lineage>
        <taxon>Bacteria</taxon>
        <taxon>Bacillati</taxon>
        <taxon>Actinomycetota</taxon>
        <taxon>Actinomycetes</taxon>
        <taxon>Mycobacteriales</taxon>
        <taxon>Mycobacteriaceae</taxon>
        <taxon>Mycobacterium</taxon>
        <taxon>Mycobacterium avium complex (MAC)</taxon>
    </lineage>
</organism>
<proteinExistence type="predicted"/>
<keyword evidence="1" id="KW-1133">Transmembrane helix</keyword>
<reference evidence="2 3" key="1">
    <citation type="journal article" date="2019" name="Emerg. Microbes Infect.">
        <title>Comprehensive subspecies identification of 175 nontuberculous mycobacteria species based on 7547 genomic profiles.</title>
        <authorList>
            <person name="Matsumoto Y."/>
            <person name="Kinjo T."/>
            <person name="Motooka D."/>
            <person name="Nabeya D."/>
            <person name="Jung N."/>
            <person name="Uechi K."/>
            <person name="Horii T."/>
            <person name="Iida T."/>
            <person name="Fujita J."/>
            <person name="Nakamura S."/>
        </authorList>
    </citation>
    <scope>NUCLEOTIDE SEQUENCE [LARGE SCALE GENOMIC DNA]</scope>
    <source>
        <strain evidence="2 3">JCM 30726</strain>
    </source>
</reference>
<dbReference type="EMBL" id="BLLA01000001">
    <property type="protein sequence ID" value="GFG98102.1"/>
    <property type="molecule type" value="Genomic_DNA"/>
</dbReference>
<evidence type="ECO:0000256" key="1">
    <source>
        <dbReference type="SAM" id="Phobius"/>
    </source>
</evidence>
<accession>A0A7I9ZB82</accession>
<dbReference type="AlphaFoldDB" id="A0A7I9ZB82"/>
<evidence type="ECO:0000313" key="2">
    <source>
        <dbReference type="EMBL" id="GFG98102.1"/>
    </source>
</evidence>